<comment type="caution">
    <text evidence="4">The sequence shown here is derived from an EMBL/GenBank/DDBJ whole genome shotgun (WGS) entry which is preliminary data.</text>
</comment>
<organism evidence="4 5">
    <name type="scientific">Streptomyces ficellus</name>
    <dbReference type="NCBI Taxonomy" id="1977088"/>
    <lineage>
        <taxon>Bacteria</taxon>
        <taxon>Bacillati</taxon>
        <taxon>Actinomycetota</taxon>
        <taxon>Actinomycetes</taxon>
        <taxon>Kitasatosporales</taxon>
        <taxon>Streptomycetaceae</taxon>
        <taxon>Streptomyces</taxon>
    </lineage>
</organism>
<dbReference type="PANTHER" id="PTHR34512">
    <property type="entry name" value="CELL SURFACE PROTEIN"/>
    <property type="match status" value="1"/>
</dbReference>
<feature type="compositionally biased region" description="Low complexity" evidence="1">
    <location>
        <begin position="38"/>
        <end position="49"/>
    </location>
</feature>
<proteinExistence type="predicted"/>
<dbReference type="InterPro" id="IPR002372">
    <property type="entry name" value="PQQ_rpt_dom"/>
</dbReference>
<reference evidence="4" key="1">
    <citation type="submission" date="2023-06" db="EMBL/GenBank/DDBJ databases">
        <title>WGS-Sequencing of Streptomyces ficellus isolate 21 collected from sand in Gara Djebilet Iron Mine in Algeria.</title>
        <authorList>
            <person name="Zegers G.P."/>
            <person name="Gomez A."/>
            <person name="Gueddou A."/>
            <person name="Zahara A.F."/>
            <person name="Worth M."/>
            <person name="Sevigny J.L."/>
            <person name="Tisa L."/>
        </authorList>
    </citation>
    <scope>NUCLEOTIDE SEQUENCE</scope>
    <source>
        <strain evidence="4">AS11</strain>
    </source>
</reference>
<evidence type="ECO:0000256" key="1">
    <source>
        <dbReference type="SAM" id="MobiDB-lite"/>
    </source>
</evidence>
<dbReference type="PANTHER" id="PTHR34512:SF30">
    <property type="entry name" value="OUTER MEMBRANE PROTEIN ASSEMBLY FACTOR BAMB"/>
    <property type="match status" value="1"/>
</dbReference>
<evidence type="ECO:0000313" key="4">
    <source>
        <dbReference type="EMBL" id="MDN3294632.1"/>
    </source>
</evidence>
<evidence type="ECO:0000256" key="2">
    <source>
        <dbReference type="SAM" id="SignalP"/>
    </source>
</evidence>
<protein>
    <submittedName>
        <fullName evidence="4">PQQ-binding-like beta-propeller repeat protein</fullName>
    </submittedName>
</protein>
<feature type="signal peptide" evidence="2">
    <location>
        <begin position="1"/>
        <end position="24"/>
    </location>
</feature>
<evidence type="ECO:0000313" key="5">
    <source>
        <dbReference type="Proteomes" id="UP001174050"/>
    </source>
</evidence>
<feature type="region of interest" description="Disordered" evidence="1">
    <location>
        <begin position="25"/>
        <end position="74"/>
    </location>
</feature>
<dbReference type="Gene3D" id="2.130.10.10">
    <property type="entry name" value="YVTN repeat-like/Quinoprotein amine dehydrogenase"/>
    <property type="match status" value="1"/>
</dbReference>
<dbReference type="SMART" id="SM00564">
    <property type="entry name" value="PQQ"/>
    <property type="match status" value="3"/>
</dbReference>
<gene>
    <name evidence="4" type="ORF">QWM81_11310</name>
</gene>
<dbReference type="InterPro" id="IPR015943">
    <property type="entry name" value="WD40/YVTN_repeat-like_dom_sf"/>
</dbReference>
<dbReference type="InterPro" id="IPR011047">
    <property type="entry name" value="Quinoprotein_ADH-like_sf"/>
</dbReference>
<evidence type="ECO:0000259" key="3">
    <source>
        <dbReference type="Pfam" id="PF13360"/>
    </source>
</evidence>
<accession>A0ABT7Z565</accession>
<feature type="domain" description="Pyrrolo-quinoline quinone repeat" evidence="3">
    <location>
        <begin position="167"/>
        <end position="406"/>
    </location>
</feature>
<dbReference type="PROSITE" id="PS51257">
    <property type="entry name" value="PROKAR_LIPOPROTEIN"/>
    <property type="match status" value="1"/>
</dbReference>
<sequence length="440" mass="45597">MRSRRPLTALATAALIGGALTACGGSDEAGAGGGGQAGPKASPSASASPSPAPRKSYDPPVRFDARKDTRLPDALKVSPEDVGQTRFSRASFALHKGIAYAADGKRVSAYDTANGKVVWSAPLSDRPVAEVPVPVVVQLPGRTVVIAAVRTVTGGTGTSKESASSTAVVAFDPRSGAKQWSEVIDAPGMLIGADSSAAVFSDEGSVWALDPATGKKLWDKQGAGLTDPVYSGGAVIGVVKSSEEIKVEPHDQPFTPEFTRLVGLSPKDGGTLWEQYARSNTLKARSIGTGTVQVEATYSSPFGDFGDDSVDVIDARTGKPRVRLPLDGSTDTEDWVCAFDERGVVVCGIAYTYERVHAYDAISGKQLWALPTEDRKSLEVTAVWHGAVYGEVEGGGPVVLDARTGADREVKPGVAPALVDGTVGLVKGNMGSLEAYPAVG</sequence>
<dbReference type="SUPFAM" id="SSF50998">
    <property type="entry name" value="Quinoprotein alcohol dehydrogenase-like"/>
    <property type="match status" value="1"/>
</dbReference>
<dbReference type="Pfam" id="PF13360">
    <property type="entry name" value="PQQ_2"/>
    <property type="match status" value="1"/>
</dbReference>
<dbReference type="InterPro" id="IPR018391">
    <property type="entry name" value="PQQ_b-propeller_rpt"/>
</dbReference>
<dbReference type="EMBL" id="JAUEPL010000012">
    <property type="protein sequence ID" value="MDN3294632.1"/>
    <property type="molecule type" value="Genomic_DNA"/>
</dbReference>
<keyword evidence="2" id="KW-0732">Signal</keyword>
<feature type="chain" id="PRO_5046509163" evidence="2">
    <location>
        <begin position="25"/>
        <end position="440"/>
    </location>
</feature>
<keyword evidence="5" id="KW-1185">Reference proteome</keyword>
<feature type="compositionally biased region" description="Basic and acidic residues" evidence="1">
    <location>
        <begin position="55"/>
        <end position="73"/>
    </location>
</feature>
<dbReference type="Proteomes" id="UP001174050">
    <property type="component" value="Unassembled WGS sequence"/>
</dbReference>
<dbReference type="RefSeq" id="WP_290111703.1">
    <property type="nucleotide sequence ID" value="NZ_JAUEPL010000012.1"/>
</dbReference>
<name>A0ABT7Z565_9ACTN</name>